<protein>
    <submittedName>
        <fullName evidence="1">Uncharacterized protein</fullName>
    </submittedName>
</protein>
<evidence type="ECO:0000313" key="1">
    <source>
        <dbReference type="EMBL" id="MXO85682.1"/>
    </source>
</evidence>
<dbReference type="AlphaFoldDB" id="A0A844ZEL5"/>
<dbReference type="RefSeq" id="WP_160682057.1">
    <property type="nucleotide sequence ID" value="NZ_WTYW01000001.1"/>
</dbReference>
<comment type="caution">
    <text evidence="1">The sequence shown here is derived from an EMBL/GenBank/DDBJ whole genome shotgun (WGS) entry which is preliminary data.</text>
</comment>
<evidence type="ECO:0000313" key="2">
    <source>
        <dbReference type="Proteomes" id="UP000433104"/>
    </source>
</evidence>
<sequence length="114" mass="12352">MIENFRTVWHGCHANDDATFGRGASARVAKWSLERAEAVLRYAGRAPVQVAEPGSADVTAHERSLEAVVIDLARGDRPLARLHAQWLVKPQAIEHLLRALEPVAAGPACLVRAA</sequence>
<reference evidence="1 2" key="1">
    <citation type="submission" date="2019-12" db="EMBL/GenBank/DDBJ databases">
        <title>Genomic-based taxomic classification of the family Erythrobacteraceae.</title>
        <authorList>
            <person name="Xu L."/>
        </authorList>
    </citation>
    <scope>NUCLEOTIDE SEQUENCE [LARGE SCALE GENOMIC DNA]</scope>
    <source>
        <strain evidence="1 2">MCCC 1A09962</strain>
    </source>
</reference>
<dbReference type="EMBL" id="WTYW01000001">
    <property type="protein sequence ID" value="MXO85682.1"/>
    <property type="molecule type" value="Genomic_DNA"/>
</dbReference>
<organism evidence="1 2">
    <name type="scientific">Parapontixanthobacter aurantiacus</name>
    <dbReference type="NCBI Taxonomy" id="1463599"/>
    <lineage>
        <taxon>Bacteria</taxon>
        <taxon>Pseudomonadati</taxon>
        <taxon>Pseudomonadota</taxon>
        <taxon>Alphaproteobacteria</taxon>
        <taxon>Sphingomonadales</taxon>
        <taxon>Erythrobacteraceae</taxon>
        <taxon>Parapontixanthobacter</taxon>
    </lineage>
</organism>
<name>A0A844ZEL5_9SPHN</name>
<dbReference type="Proteomes" id="UP000433104">
    <property type="component" value="Unassembled WGS sequence"/>
</dbReference>
<proteinExistence type="predicted"/>
<accession>A0A844ZEL5</accession>
<gene>
    <name evidence="1" type="ORF">GRI38_06515</name>
</gene>
<keyword evidence="2" id="KW-1185">Reference proteome</keyword>